<comment type="caution">
    <text evidence="1">The sequence shown here is derived from an EMBL/GenBank/DDBJ whole genome shotgun (WGS) entry which is preliminary data.</text>
</comment>
<reference evidence="1" key="1">
    <citation type="submission" date="2022-03" db="EMBL/GenBank/DDBJ databases">
        <authorList>
            <person name="Tunstrom K."/>
        </authorList>
    </citation>
    <scope>NUCLEOTIDE SEQUENCE</scope>
</reference>
<gene>
    <name evidence="1" type="ORF">EEDITHA_LOCUS9542</name>
</gene>
<accession>A0AAU9U4V9</accession>
<sequence length="75" mass="8924">MSDIFLQISLRSLYVAFSYPIRYWVRSTHTVETGREELKKEREIMQLVAGLQLNSDEVERREVPPHMLRARHGPR</sequence>
<proteinExistence type="predicted"/>
<protein>
    <submittedName>
        <fullName evidence="1">Uncharacterized protein</fullName>
    </submittedName>
</protein>
<evidence type="ECO:0000313" key="2">
    <source>
        <dbReference type="Proteomes" id="UP001153954"/>
    </source>
</evidence>
<keyword evidence="2" id="KW-1185">Reference proteome</keyword>
<dbReference type="Proteomes" id="UP001153954">
    <property type="component" value="Unassembled WGS sequence"/>
</dbReference>
<evidence type="ECO:0000313" key="1">
    <source>
        <dbReference type="EMBL" id="CAH2093929.1"/>
    </source>
</evidence>
<dbReference type="EMBL" id="CAKOGL010000013">
    <property type="protein sequence ID" value="CAH2093929.1"/>
    <property type="molecule type" value="Genomic_DNA"/>
</dbReference>
<name>A0AAU9U4V9_EUPED</name>
<dbReference type="AlphaFoldDB" id="A0AAU9U4V9"/>
<organism evidence="1 2">
    <name type="scientific">Euphydryas editha</name>
    <name type="common">Edith's checkerspot</name>
    <dbReference type="NCBI Taxonomy" id="104508"/>
    <lineage>
        <taxon>Eukaryota</taxon>
        <taxon>Metazoa</taxon>
        <taxon>Ecdysozoa</taxon>
        <taxon>Arthropoda</taxon>
        <taxon>Hexapoda</taxon>
        <taxon>Insecta</taxon>
        <taxon>Pterygota</taxon>
        <taxon>Neoptera</taxon>
        <taxon>Endopterygota</taxon>
        <taxon>Lepidoptera</taxon>
        <taxon>Glossata</taxon>
        <taxon>Ditrysia</taxon>
        <taxon>Papilionoidea</taxon>
        <taxon>Nymphalidae</taxon>
        <taxon>Nymphalinae</taxon>
        <taxon>Euphydryas</taxon>
    </lineage>
</organism>